<name>A0AAV7JE59_9METZ</name>
<dbReference type="Proteomes" id="UP001165289">
    <property type="component" value="Unassembled WGS sequence"/>
</dbReference>
<dbReference type="EMBL" id="JAKMXF010000346">
    <property type="protein sequence ID" value="KAI6647057.1"/>
    <property type="molecule type" value="Genomic_DNA"/>
</dbReference>
<comment type="caution">
    <text evidence="1">The sequence shown here is derived from an EMBL/GenBank/DDBJ whole genome shotgun (WGS) entry which is preliminary data.</text>
</comment>
<reference evidence="1 2" key="1">
    <citation type="journal article" date="2023" name="BMC Biol.">
        <title>The compact genome of the sponge Oopsacas minuta (Hexactinellida) is lacking key metazoan core genes.</title>
        <authorList>
            <person name="Santini S."/>
            <person name="Schenkelaars Q."/>
            <person name="Jourda C."/>
            <person name="Duchesne M."/>
            <person name="Belahbib H."/>
            <person name="Rocher C."/>
            <person name="Selva M."/>
            <person name="Riesgo A."/>
            <person name="Vervoort M."/>
            <person name="Leys S.P."/>
            <person name="Kodjabachian L."/>
            <person name="Le Bivic A."/>
            <person name="Borchiellini C."/>
            <person name="Claverie J.M."/>
            <person name="Renard E."/>
        </authorList>
    </citation>
    <scope>NUCLEOTIDE SEQUENCE [LARGE SCALE GENOMIC DNA]</scope>
    <source>
        <strain evidence="1">SPO-2</strain>
    </source>
</reference>
<evidence type="ECO:0000313" key="1">
    <source>
        <dbReference type="EMBL" id="KAI6647057.1"/>
    </source>
</evidence>
<dbReference type="PANTHER" id="PTHR46068">
    <property type="entry name" value="PROTEIN CBG27172"/>
    <property type="match status" value="1"/>
</dbReference>
<evidence type="ECO:0000313" key="2">
    <source>
        <dbReference type="Proteomes" id="UP001165289"/>
    </source>
</evidence>
<proteinExistence type="predicted"/>
<organism evidence="1 2">
    <name type="scientific">Oopsacas minuta</name>
    <dbReference type="NCBI Taxonomy" id="111878"/>
    <lineage>
        <taxon>Eukaryota</taxon>
        <taxon>Metazoa</taxon>
        <taxon>Porifera</taxon>
        <taxon>Hexactinellida</taxon>
        <taxon>Hexasterophora</taxon>
        <taxon>Lyssacinosida</taxon>
        <taxon>Leucopsacidae</taxon>
        <taxon>Oopsacas</taxon>
    </lineage>
</organism>
<protein>
    <recommendedName>
        <fullName evidence="3">Transposase Tc1-like domain-containing protein</fullName>
    </recommendedName>
</protein>
<dbReference type="PANTHER" id="PTHR46068:SF1">
    <property type="entry name" value="TRANSPOSASE IS30-LIKE HTH DOMAIN-CONTAINING PROTEIN"/>
    <property type="match status" value="1"/>
</dbReference>
<dbReference type="AlphaFoldDB" id="A0AAV7JE59"/>
<sequence length="226" mass="26224">MCCILCCDKGDQFEATLRDEAFEKFRFFLTGATRRNKIESLQRSLTEQQNQFSQHTSELKNTTHASFAVSELIGERMKHFTDGEYVKECFLTVVGETSDRPRSGRPRSIRTPLLKKSVREKIRYNPKRSVQKMANECNCSTRTMGRLVHDDLGLKSYKFRKAQLLSDVNKKRRIEKCKKLRERLEMANTLIFFLQMKSYSPLNAVSTGKMIEFSAPLKKGYLQLQG</sequence>
<accession>A0AAV7JE59</accession>
<evidence type="ECO:0008006" key="3">
    <source>
        <dbReference type="Google" id="ProtNLM"/>
    </source>
</evidence>
<keyword evidence="2" id="KW-1185">Reference proteome</keyword>
<gene>
    <name evidence="1" type="ORF">LOD99_8894</name>
</gene>